<reference evidence="1 2" key="1">
    <citation type="submission" date="2018-08" db="EMBL/GenBank/DDBJ databases">
        <title>Genomic Encyclopedia of Type Strains, Phase III (KMG-III): the genomes of soil and plant-associated and newly described type strains.</title>
        <authorList>
            <person name="Whitman W."/>
        </authorList>
    </citation>
    <scope>NUCLEOTIDE SEQUENCE [LARGE SCALE GENOMIC DNA]</scope>
    <source>
        <strain evidence="1 2">CGMCC 1.10966</strain>
    </source>
</reference>
<comment type="caution">
    <text evidence="1">The sequence shown here is derived from an EMBL/GenBank/DDBJ whole genome shotgun (WGS) entry which is preliminary data.</text>
</comment>
<evidence type="ECO:0000313" key="2">
    <source>
        <dbReference type="Proteomes" id="UP000256304"/>
    </source>
</evidence>
<gene>
    <name evidence="1" type="ORF">A8990_10428</name>
</gene>
<organism evidence="1 2">
    <name type="scientific">Paenibacillus taihuensis</name>
    <dbReference type="NCBI Taxonomy" id="1156355"/>
    <lineage>
        <taxon>Bacteria</taxon>
        <taxon>Bacillati</taxon>
        <taxon>Bacillota</taxon>
        <taxon>Bacilli</taxon>
        <taxon>Bacillales</taxon>
        <taxon>Paenibacillaceae</taxon>
        <taxon>Paenibacillus</taxon>
    </lineage>
</organism>
<dbReference type="EMBL" id="QTTN01000004">
    <property type="protein sequence ID" value="REE91521.1"/>
    <property type="molecule type" value="Genomic_DNA"/>
</dbReference>
<protein>
    <submittedName>
        <fullName evidence="1">Uncharacterized protein</fullName>
    </submittedName>
</protein>
<keyword evidence="2" id="KW-1185">Reference proteome</keyword>
<evidence type="ECO:0000313" key="1">
    <source>
        <dbReference type="EMBL" id="REE91521.1"/>
    </source>
</evidence>
<dbReference type="Proteomes" id="UP000256304">
    <property type="component" value="Unassembled WGS sequence"/>
</dbReference>
<sequence length="53" mass="6351">MTIEANGTQFIRFYKFMASNENVTYEYQYLVNKYTGELFTYYSDGTMHSLIKQ</sequence>
<proteinExistence type="predicted"/>
<name>A0A3D9SCB3_9BACL</name>
<accession>A0A3D9SCB3</accession>
<dbReference type="AlphaFoldDB" id="A0A3D9SCB3"/>